<dbReference type="GO" id="GO:0042565">
    <property type="term" value="C:RNA nuclear export complex"/>
    <property type="evidence" value="ECO:0007669"/>
    <property type="project" value="TreeGrafter"/>
</dbReference>
<dbReference type="Pfam" id="PF19273">
    <property type="entry name" value="Exportin-5"/>
    <property type="match status" value="1"/>
</dbReference>
<dbReference type="Pfam" id="PF08389">
    <property type="entry name" value="Xpo1"/>
    <property type="match status" value="1"/>
</dbReference>
<dbReference type="InterPro" id="IPR016024">
    <property type="entry name" value="ARM-type_fold"/>
</dbReference>
<dbReference type="GO" id="GO:0005737">
    <property type="term" value="C:cytoplasm"/>
    <property type="evidence" value="ECO:0007669"/>
    <property type="project" value="TreeGrafter"/>
</dbReference>
<evidence type="ECO:0000256" key="2">
    <source>
        <dbReference type="SAM" id="MobiDB-lite"/>
    </source>
</evidence>
<dbReference type="GO" id="GO:0005634">
    <property type="term" value="C:nucleus"/>
    <property type="evidence" value="ECO:0007669"/>
    <property type="project" value="TreeGrafter"/>
</dbReference>
<dbReference type="InterPro" id="IPR045478">
    <property type="entry name" value="Exportin-5_C"/>
</dbReference>
<dbReference type="GO" id="GO:0006611">
    <property type="term" value="P:protein export from nucleus"/>
    <property type="evidence" value="ECO:0007669"/>
    <property type="project" value="InterPro"/>
</dbReference>
<dbReference type="GO" id="GO:0031267">
    <property type="term" value="F:small GTPase binding"/>
    <property type="evidence" value="ECO:0007669"/>
    <property type="project" value="InterPro"/>
</dbReference>
<organism evidence="4 5">
    <name type="scientific">Dimargaris verticillata</name>
    <dbReference type="NCBI Taxonomy" id="2761393"/>
    <lineage>
        <taxon>Eukaryota</taxon>
        <taxon>Fungi</taxon>
        <taxon>Fungi incertae sedis</taxon>
        <taxon>Zoopagomycota</taxon>
        <taxon>Kickxellomycotina</taxon>
        <taxon>Dimargaritomycetes</taxon>
        <taxon>Dimargaritales</taxon>
        <taxon>Dimargaritaceae</taxon>
        <taxon>Dimargaris</taxon>
    </lineage>
</organism>
<name>A0A9W8EBY3_9FUNG</name>
<dbReference type="PANTHER" id="PTHR11223">
    <property type="entry name" value="EXPORTIN 1/5"/>
    <property type="match status" value="1"/>
</dbReference>
<evidence type="ECO:0000313" key="4">
    <source>
        <dbReference type="EMBL" id="KAJ1975918.1"/>
    </source>
</evidence>
<dbReference type="InterPro" id="IPR013598">
    <property type="entry name" value="Exportin-1/Importin-b-like"/>
</dbReference>
<dbReference type="EMBL" id="JANBQB010000480">
    <property type="protein sequence ID" value="KAJ1975918.1"/>
    <property type="molecule type" value="Genomic_DNA"/>
</dbReference>
<dbReference type="AlphaFoldDB" id="A0A9W8EBY3"/>
<dbReference type="PANTHER" id="PTHR11223:SF3">
    <property type="entry name" value="EXPORTIN-5"/>
    <property type="match status" value="1"/>
</dbReference>
<feature type="domain" description="Importin N-terminal" evidence="3">
    <location>
        <begin position="32"/>
        <end position="102"/>
    </location>
</feature>
<dbReference type="GO" id="GO:0003723">
    <property type="term" value="F:RNA binding"/>
    <property type="evidence" value="ECO:0007669"/>
    <property type="project" value="TreeGrafter"/>
</dbReference>
<dbReference type="InterPro" id="IPR011989">
    <property type="entry name" value="ARM-like"/>
</dbReference>
<dbReference type="InterPro" id="IPR045065">
    <property type="entry name" value="XPO1/5"/>
</dbReference>
<accession>A0A9W8EBY3</accession>
<comment type="caution">
    <text evidence="4">The sequence shown here is derived from an EMBL/GenBank/DDBJ whole genome shotgun (WGS) entry which is preliminary data.</text>
</comment>
<protein>
    <submittedName>
        <fullName evidence="4">Karyopherin</fullName>
    </submittedName>
</protein>
<dbReference type="SMART" id="SM00913">
    <property type="entry name" value="IBN_N"/>
    <property type="match status" value="1"/>
</dbReference>
<dbReference type="OrthoDB" id="2215036at2759"/>
<feature type="compositionally biased region" description="Polar residues" evidence="2">
    <location>
        <begin position="1191"/>
        <end position="1208"/>
    </location>
</feature>
<proteinExistence type="inferred from homology"/>
<dbReference type="InterPro" id="IPR001494">
    <property type="entry name" value="Importin-beta_N"/>
</dbReference>
<sequence>MGHTLIALHQIIQALETIHAGAQVTPEQRKHAETYCEEARERPDAAVYGHHLAHQAQNFPDTVRHFGLSLIEHTVRYRWDEAEYTDAHRDEIQQLVIELAMHGLRDPTLLPEPMFIKEKVSQLVTEVAERRWPKQWPDFHSQLSAMYHASPVTQEISLIVLRDLADDLCVYEGPIAMLRKASLSNALMCVLLSAEGFQNAYPKGIQYYGQPLPLALGLPVDHGYRGWLVTWATTLREHCHSLRTIDPSAAAPSTAVLLTRHFEALRANIDMAPLAGLREMQWPTLILDYLELANYPQLRTQATELWLVFSRRHFADYLDRHAFVQPWLHPEVLSRWAQVCQRYQAAGSASNIDDDSPDARALYRLAQGTAEIGIHHICHKSNQTGVPDGFAFYVRQVLFPMSQSCNALVVAQVLPFWVAAYKHELIGPAVAQLVPAPTMLGALLDAVLQCSRVLQAYHADPNRDPLPEFESVAAVRNYFITSRLRALEAMQSVARLASETALPWLYSQMSQVLTTNAAQNQDSLALVHLETALLVCETVASIPTAFSTDQQPIASPALVTVQAQLCKLVLQLGPLDPTTIMRQLHTLGSFGPALARSEAQLFAFLDKVFGLMLQATNPHSTDHATLSASTGSHRETPWSQVQRRCATTLARLAQVIPDTFLQCYAQVHDAANRVVQSEQVPTTTKAYIYDFLLTVCFDSTAPTPDKLRVASSIVDPFVKQWQEFLPAVATMDAFHDFVGITYLDRAFTAPYHDSEYQVVRVRRAQLLLCLHVFLVMARRTKESALATIWASYLPAVFPMLLAFIRQLHALWAPDSLVSVDARFQTLVQISDYERQIIVNPHHAPTFLAPSTQPTSVASPIANIRILRHWLATCRDVAYQLLGLLTAVGHTHELPQMATQFIQAVFGDVAAVANHHWKPLIQWVVLPATLYCPPRYYTTFLPTFLVPLFQHMHHKLENEWAALVQRGMCLTTPEEQEQFNTGAIDSEDVSDEILAEKLLRDATKAWAEYVTRILSQQSVSTASATTYLLSHGEIASILISELSFLLRVKDSACSRLAIQTATRMVPSWAAVGAHEASAPLLSQLQEPVAHDLLLALFSTMGDAYHADNLDALVGLVALIYTAFRPHTTLPQQALAKLPKVTPEAIYDFEQRLVAAKSQKAKKAVCKVWTQGIVGVAKSQWFQRRVAQSSATTTACHGSTGPASPFTQHSVAGGGPMVTAASSTEHGTHAVSLFDDDPDFSLGDIMP</sequence>
<evidence type="ECO:0000259" key="3">
    <source>
        <dbReference type="SMART" id="SM00913"/>
    </source>
</evidence>
<dbReference type="SUPFAM" id="SSF48371">
    <property type="entry name" value="ARM repeat"/>
    <property type="match status" value="1"/>
</dbReference>
<dbReference type="Gene3D" id="1.25.10.10">
    <property type="entry name" value="Leucine-rich Repeat Variant"/>
    <property type="match status" value="1"/>
</dbReference>
<evidence type="ECO:0000256" key="1">
    <source>
        <dbReference type="ARBA" id="ARBA00009466"/>
    </source>
</evidence>
<comment type="similarity">
    <text evidence="1">Belongs to the exportin family.</text>
</comment>
<feature type="region of interest" description="Disordered" evidence="2">
    <location>
        <begin position="1191"/>
        <end position="1220"/>
    </location>
</feature>
<keyword evidence="5" id="KW-1185">Reference proteome</keyword>
<gene>
    <name evidence="4" type="primary">MSN5</name>
    <name evidence="4" type="ORF">H4R34_004164</name>
</gene>
<dbReference type="GO" id="GO:0005049">
    <property type="term" value="F:nuclear export signal receptor activity"/>
    <property type="evidence" value="ECO:0007669"/>
    <property type="project" value="InterPro"/>
</dbReference>
<evidence type="ECO:0000313" key="5">
    <source>
        <dbReference type="Proteomes" id="UP001151582"/>
    </source>
</evidence>
<dbReference type="GO" id="GO:0006405">
    <property type="term" value="P:RNA export from nucleus"/>
    <property type="evidence" value="ECO:0007669"/>
    <property type="project" value="TreeGrafter"/>
</dbReference>
<reference evidence="4" key="1">
    <citation type="submission" date="2022-07" db="EMBL/GenBank/DDBJ databases">
        <title>Phylogenomic reconstructions and comparative analyses of Kickxellomycotina fungi.</title>
        <authorList>
            <person name="Reynolds N.K."/>
            <person name="Stajich J.E."/>
            <person name="Barry K."/>
            <person name="Grigoriev I.V."/>
            <person name="Crous P."/>
            <person name="Smith M.E."/>
        </authorList>
    </citation>
    <scope>NUCLEOTIDE SEQUENCE</scope>
    <source>
        <strain evidence="4">RSA 567</strain>
    </source>
</reference>
<dbReference type="Proteomes" id="UP001151582">
    <property type="component" value="Unassembled WGS sequence"/>
</dbReference>